<dbReference type="Gene3D" id="3.10.450.420">
    <property type="match status" value="1"/>
</dbReference>
<sequence length="157" mass="18234">MVESLQLRQALRVFLNKAEAAWFDVYGSSFDRREINVGGTEYIQLPLRYSTRAKIYAYFRKYWGITFSRIQLRSLKSIVHNGRVYVILGDPGPIPDFVESVRILSITKTRIRVRAMLSGDPDGNVPIYYTIARTSYGYKIISRSGKRYDYRFTIGKL</sequence>
<keyword evidence="2" id="KW-1185">Reference proteome</keyword>
<evidence type="ECO:0008006" key="3">
    <source>
        <dbReference type="Google" id="ProtNLM"/>
    </source>
</evidence>
<accession>A0ABS5C7P5</accession>
<proteinExistence type="predicted"/>
<reference evidence="1 2" key="1">
    <citation type="submission" date="2021-04" db="EMBL/GenBank/DDBJ databases">
        <title>Paenibacillus sp. DLE-14 whole genome sequence.</title>
        <authorList>
            <person name="Ham Y.J."/>
        </authorList>
    </citation>
    <scope>NUCLEOTIDE SEQUENCE [LARGE SCALE GENOMIC DNA]</scope>
    <source>
        <strain evidence="1 2">DLE-14</strain>
    </source>
</reference>
<protein>
    <recommendedName>
        <fullName evidence="3">IseA DL-endopeptidase inhibitor</fullName>
    </recommendedName>
</protein>
<dbReference type="InterPro" id="IPR031841">
    <property type="entry name" value="Endopep_inhib"/>
</dbReference>
<dbReference type="Proteomes" id="UP000673394">
    <property type="component" value="Unassembled WGS sequence"/>
</dbReference>
<evidence type="ECO:0000313" key="1">
    <source>
        <dbReference type="EMBL" id="MBP3962019.1"/>
    </source>
</evidence>
<dbReference type="EMBL" id="JAGKSP010000001">
    <property type="protein sequence ID" value="MBP3962019.1"/>
    <property type="molecule type" value="Genomic_DNA"/>
</dbReference>
<gene>
    <name evidence="1" type="ORF">I8J30_04790</name>
</gene>
<organism evidence="1 2">
    <name type="scientific">Paenibacillus lignilyticus</name>
    <dbReference type="NCBI Taxonomy" id="1172615"/>
    <lineage>
        <taxon>Bacteria</taxon>
        <taxon>Bacillati</taxon>
        <taxon>Bacillota</taxon>
        <taxon>Bacilli</taxon>
        <taxon>Bacillales</taxon>
        <taxon>Paenibacillaceae</taxon>
        <taxon>Paenibacillus</taxon>
    </lineage>
</organism>
<comment type="caution">
    <text evidence="1">The sequence shown here is derived from an EMBL/GenBank/DDBJ whole genome shotgun (WGS) entry which is preliminary data.</text>
</comment>
<dbReference type="RefSeq" id="WP_210655838.1">
    <property type="nucleotide sequence ID" value="NZ_JAGKSP010000001.1"/>
</dbReference>
<dbReference type="InterPro" id="IPR053749">
    <property type="entry name" value="TA_system-associated_sf"/>
</dbReference>
<name>A0ABS5C7P5_9BACL</name>
<dbReference type="Pfam" id="PF16800">
    <property type="entry name" value="Endopep_inhib"/>
    <property type="match status" value="1"/>
</dbReference>
<evidence type="ECO:0000313" key="2">
    <source>
        <dbReference type="Proteomes" id="UP000673394"/>
    </source>
</evidence>